<organism evidence="3 4">
    <name type="scientific">Alistipes timonensis JC136</name>
    <dbReference type="NCBI Taxonomy" id="1033731"/>
    <lineage>
        <taxon>Bacteria</taxon>
        <taxon>Pseudomonadati</taxon>
        <taxon>Bacteroidota</taxon>
        <taxon>Bacteroidia</taxon>
        <taxon>Bacteroidales</taxon>
        <taxon>Rikenellaceae</taxon>
        <taxon>Alistipes</taxon>
    </lineage>
</organism>
<evidence type="ECO:0000259" key="2">
    <source>
        <dbReference type="Pfam" id="PF13239"/>
    </source>
</evidence>
<dbReference type="InterPro" id="IPR025698">
    <property type="entry name" value="2TM_dom"/>
</dbReference>
<dbReference type="RefSeq" id="WP_010262963.1">
    <property type="nucleotide sequence ID" value="NZ_CAEG01000012.1"/>
</dbReference>
<keyword evidence="4" id="KW-1185">Reference proteome</keyword>
<evidence type="ECO:0000256" key="1">
    <source>
        <dbReference type="SAM" id="Phobius"/>
    </source>
</evidence>
<evidence type="ECO:0000313" key="3">
    <source>
        <dbReference type="EMBL" id="SEA27590.1"/>
    </source>
</evidence>
<accession>A0A1H3ZV95</accession>
<keyword evidence="1" id="KW-1133">Transmembrane helix</keyword>
<reference evidence="3 4" key="1">
    <citation type="submission" date="2016-10" db="EMBL/GenBank/DDBJ databases">
        <authorList>
            <person name="de Groot N.N."/>
        </authorList>
    </citation>
    <scope>NUCLEOTIDE SEQUENCE [LARGE SCALE GENOMIC DNA]</scope>
    <source>
        <strain evidence="3 4">DSM 25383</strain>
    </source>
</reference>
<dbReference type="EMBL" id="FNRI01000002">
    <property type="protein sequence ID" value="SEA27590.1"/>
    <property type="molecule type" value="Genomic_DNA"/>
</dbReference>
<feature type="transmembrane region" description="Helical" evidence="1">
    <location>
        <begin position="21"/>
        <end position="39"/>
    </location>
</feature>
<dbReference type="OrthoDB" id="8965954at2"/>
<feature type="transmembrane region" description="Helical" evidence="1">
    <location>
        <begin position="45"/>
        <end position="66"/>
    </location>
</feature>
<name>A0A1H3ZV95_9BACT</name>
<proteinExistence type="predicted"/>
<feature type="domain" description="2TM" evidence="2">
    <location>
        <begin position="16"/>
        <end position="63"/>
    </location>
</feature>
<dbReference type="Proteomes" id="UP000183253">
    <property type="component" value="Unassembled WGS sequence"/>
</dbReference>
<dbReference type="AlphaFoldDB" id="A0A1H3ZV95"/>
<evidence type="ECO:0000313" key="4">
    <source>
        <dbReference type="Proteomes" id="UP000183253"/>
    </source>
</evidence>
<protein>
    <submittedName>
        <fullName evidence="3">2TM domain-containing protein</fullName>
    </submittedName>
</protein>
<dbReference type="Pfam" id="PF13239">
    <property type="entry name" value="2TM"/>
    <property type="match status" value="1"/>
</dbReference>
<keyword evidence="1" id="KW-0812">Transmembrane</keyword>
<dbReference type="STRING" id="1033731.SAMN05444145_102354"/>
<sequence length="77" mass="9267">MEITPANTDKRRLFARRFSRRVTTCFAVCGFLAFVNWYTSPHYWWVVWVIAGWGLSILLSLIRYLFDQDDEDDCRNR</sequence>
<gene>
    <name evidence="3" type="ORF">SAMN05444145_102354</name>
</gene>
<keyword evidence="1" id="KW-0472">Membrane</keyword>